<dbReference type="InterPro" id="IPR035979">
    <property type="entry name" value="RBD_domain_sf"/>
</dbReference>
<accession>A0ABQ5AJW6</accession>
<gene>
    <name evidence="7" type="ORF">Tco_0823081</name>
</gene>
<keyword evidence="4" id="KW-0694">RNA-binding</keyword>
<dbReference type="EMBL" id="BQNB010012307">
    <property type="protein sequence ID" value="GJT01912.1"/>
    <property type="molecule type" value="Genomic_DNA"/>
</dbReference>
<dbReference type="InterPro" id="IPR000504">
    <property type="entry name" value="RRM_dom"/>
</dbReference>
<evidence type="ECO:0000259" key="6">
    <source>
        <dbReference type="PROSITE" id="PS50102"/>
    </source>
</evidence>
<name>A0ABQ5AJW6_9ASTR</name>
<dbReference type="CDD" id="cd00590">
    <property type="entry name" value="RRM_SF"/>
    <property type="match status" value="1"/>
</dbReference>
<evidence type="ECO:0000313" key="8">
    <source>
        <dbReference type="Proteomes" id="UP001151760"/>
    </source>
</evidence>
<dbReference type="PROSITE" id="PS50102">
    <property type="entry name" value="RRM"/>
    <property type="match status" value="1"/>
</dbReference>
<dbReference type="PANTHER" id="PTHR23147">
    <property type="entry name" value="SERINE/ARGININE RICH SPLICING FACTOR"/>
    <property type="match status" value="1"/>
</dbReference>
<protein>
    <submittedName>
        <fullName evidence="7">RNA-directed DNA polymerase, eukaryota</fullName>
    </submittedName>
</protein>
<evidence type="ECO:0000256" key="3">
    <source>
        <dbReference type="ARBA" id="ARBA00023187"/>
    </source>
</evidence>
<proteinExistence type="predicted"/>
<dbReference type="InterPro" id="IPR012677">
    <property type="entry name" value="Nucleotide-bd_a/b_plait_sf"/>
</dbReference>
<evidence type="ECO:0000256" key="4">
    <source>
        <dbReference type="PROSITE-ProRule" id="PRU00176"/>
    </source>
</evidence>
<dbReference type="Pfam" id="PF00076">
    <property type="entry name" value="RRM_1"/>
    <property type="match status" value="1"/>
</dbReference>
<dbReference type="SMART" id="SM00360">
    <property type="entry name" value="RRM"/>
    <property type="match status" value="1"/>
</dbReference>
<evidence type="ECO:0000256" key="1">
    <source>
        <dbReference type="ARBA" id="ARBA00022664"/>
    </source>
</evidence>
<feature type="domain" description="RRM" evidence="6">
    <location>
        <begin position="40"/>
        <end position="122"/>
    </location>
</feature>
<organism evidence="7 8">
    <name type="scientific">Tanacetum coccineum</name>
    <dbReference type="NCBI Taxonomy" id="301880"/>
    <lineage>
        <taxon>Eukaryota</taxon>
        <taxon>Viridiplantae</taxon>
        <taxon>Streptophyta</taxon>
        <taxon>Embryophyta</taxon>
        <taxon>Tracheophyta</taxon>
        <taxon>Spermatophyta</taxon>
        <taxon>Magnoliopsida</taxon>
        <taxon>eudicotyledons</taxon>
        <taxon>Gunneridae</taxon>
        <taxon>Pentapetalae</taxon>
        <taxon>asterids</taxon>
        <taxon>campanulids</taxon>
        <taxon>Asterales</taxon>
        <taxon>Asteraceae</taxon>
        <taxon>Asteroideae</taxon>
        <taxon>Anthemideae</taxon>
        <taxon>Anthemidinae</taxon>
        <taxon>Tanacetum</taxon>
    </lineage>
</organism>
<sequence>MNENKGRMPTKIELTLEQSQQGVSDDVLRSKEDHVVHISKSIFVTNFPDNFGSSDLWKVCEGYGKVVDVYIPNRMSKAGKRFTFVRFIRVEDIDRLIGNLCTIWIGRFHLHANVVRFERASKHVKPSGYTPSNVHGKSGSYAKAVRGNFPLNVPATPASFTPALVLDDACAIIRDFSHHVMGKVKDINSIPNLQTLLSKEGFPKVKLSFLGVLWDVPHDFVSEECVVWVDIEGVPLNVWSLEMFMKIDNKWGEALDIEDNSGSSFTHKRLCILTKQPDTILEKFKVIFKGKVFMVRAKELFTWNPIFLELKELVYTLDDESVQGAKNQSVGLQHSDEISDDDSDVDGVPDTVFGKNSSSQHTPCSETGKQQSDDPFVKMISVLKMLPPMELIRSPVRNRGSILDVLEDMVRVGHSMGYKLEGCMKDIERIIGSQGVDDVLK</sequence>
<evidence type="ECO:0000313" key="7">
    <source>
        <dbReference type="EMBL" id="GJT01912.1"/>
    </source>
</evidence>
<evidence type="ECO:0000256" key="5">
    <source>
        <dbReference type="SAM" id="MobiDB-lite"/>
    </source>
</evidence>
<dbReference type="GO" id="GO:0003964">
    <property type="term" value="F:RNA-directed DNA polymerase activity"/>
    <property type="evidence" value="ECO:0007669"/>
    <property type="project" value="UniProtKB-KW"/>
</dbReference>
<dbReference type="Gene3D" id="3.30.70.330">
    <property type="match status" value="1"/>
</dbReference>
<keyword evidence="8" id="KW-1185">Reference proteome</keyword>
<keyword evidence="3" id="KW-0508">mRNA splicing</keyword>
<keyword evidence="1" id="KW-0507">mRNA processing</keyword>
<feature type="compositionally biased region" description="Acidic residues" evidence="5">
    <location>
        <begin position="338"/>
        <end position="347"/>
    </location>
</feature>
<dbReference type="InterPro" id="IPR050907">
    <property type="entry name" value="SRSF"/>
</dbReference>
<keyword evidence="2" id="KW-0747">Spliceosome</keyword>
<comment type="caution">
    <text evidence="7">The sequence shown here is derived from an EMBL/GenBank/DDBJ whole genome shotgun (WGS) entry which is preliminary data.</text>
</comment>
<reference evidence="7" key="1">
    <citation type="journal article" date="2022" name="Int. J. Mol. Sci.">
        <title>Draft Genome of Tanacetum Coccineum: Genomic Comparison of Closely Related Tanacetum-Family Plants.</title>
        <authorList>
            <person name="Yamashiro T."/>
            <person name="Shiraishi A."/>
            <person name="Nakayama K."/>
            <person name="Satake H."/>
        </authorList>
    </citation>
    <scope>NUCLEOTIDE SEQUENCE</scope>
</reference>
<dbReference type="Proteomes" id="UP001151760">
    <property type="component" value="Unassembled WGS sequence"/>
</dbReference>
<dbReference type="SUPFAM" id="SSF54928">
    <property type="entry name" value="RNA-binding domain, RBD"/>
    <property type="match status" value="1"/>
</dbReference>
<feature type="compositionally biased region" description="Polar residues" evidence="5">
    <location>
        <begin position="354"/>
        <end position="370"/>
    </location>
</feature>
<feature type="region of interest" description="Disordered" evidence="5">
    <location>
        <begin position="326"/>
        <end position="372"/>
    </location>
</feature>
<reference evidence="7" key="2">
    <citation type="submission" date="2022-01" db="EMBL/GenBank/DDBJ databases">
        <authorList>
            <person name="Yamashiro T."/>
            <person name="Shiraishi A."/>
            <person name="Satake H."/>
            <person name="Nakayama K."/>
        </authorList>
    </citation>
    <scope>NUCLEOTIDE SEQUENCE</scope>
</reference>
<keyword evidence="7" id="KW-0695">RNA-directed DNA polymerase</keyword>
<evidence type="ECO:0000256" key="2">
    <source>
        <dbReference type="ARBA" id="ARBA00022728"/>
    </source>
</evidence>
<keyword evidence="7" id="KW-0808">Transferase</keyword>
<keyword evidence="7" id="KW-0548">Nucleotidyltransferase</keyword>